<dbReference type="SUPFAM" id="SSF51695">
    <property type="entry name" value="PLC-like phosphodiesterases"/>
    <property type="match status" value="1"/>
</dbReference>
<protein>
    <submittedName>
        <fullName evidence="3">Glycerophosphoryl diester phosphodiesterase</fullName>
    </submittedName>
</protein>
<dbReference type="GO" id="GO:0008081">
    <property type="term" value="F:phosphoric diester hydrolase activity"/>
    <property type="evidence" value="ECO:0007669"/>
    <property type="project" value="InterPro"/>
</dbReference>
<evidence type="ECO:0000313" key="4">
    <source>
        <dbReference type="Proteomes" id="UP000600449"/>
    </source>
</evidence>
<organism evidence="3 4">
    <name type="scientific">Salinarimonas ramus</name>
    <dbReference type="NCBI Taxonomy" id="690164"/>
    <lineage>
        <taxon>Bacteria</taxon>
        <taxon>Pseudomonadati</taxon>
        <taxon>Pseudomonadota</taxon>
        <taxon>Alphaproteobacteria</taxon>
        <taxon>Hyphomicrobiales</taxon>
        <taxon>Salinarimonadaceae</taxon>
        <taxon>Salinarimonas</taxon>
    </lineage>
</organism>
<dbReference type="InterPro" id="IPR017946">
    <property type="entry name" value="PLC-like_Pdiesterase_TIM-brl"/>
</dbReference>
<evidence type="ECO:0000313" key="3">
    <source>
        <dbReference type="EMBL" id="GGK26823.1"/>
    </source>
</evidence>
<feature type="domain" description="GP-PDE" evidence="2">
    <location>
        <begin position="20"/>
        <end position="309"/>
    </location>
</feature>
<dbReference type="RefSeq" id="WP_188910566.1">
    <property type="nucleotide sequence ID" value="NZ_BMMF01000003.1"/>
</dbReference>
<dbReference type="CDD" id="cd08567">
    <property type="entry name" value="GDPD_SpGDE_like"/>
    <property type="match status" value="1"/>
</dbReference>
<dbReference type="PANTHER" id="PTHR46211:SF14">
    <property type="entry name" value="GLYCEROPHOSPHODIESTER PHOSPHODIESTERASE"/>
    <property type="match status" value="1"/>
</dbReference>
<accession>A0A917Q5N3</accession>
<proteinExistence type="predicted"/>
<dbReference type="Proteomes" id="UP000600449">
    <property type="component" value="Unassembled WGS sequence"/>
</dbReference>
<dbReference type="Pfam" id="PF03009">
    <property type="entry name" value="GDPD"/>
    <property type="match status" value="1"/>
</dbReference>
<keyword evidence="4" id="KW-1185">Reference proteome</keyword>
<dbReference type="GO" id="GO:0006629">
    <property type="term" value="P:lipid metabolic process"/>
    <property type="evidence" value="ECO:0007669"/>
    <property type="project" value="InterPro"/>
</dbReference>
<dbReference type="PANTHER" id="PTHR46211">
    <property type="entry name" value="GLYCEROPHOSPHORYL DIESTER PHOSPHODIESTERASE"/>
    <property type="match status" value="1"/>
</dbReference>
<dbReference type="EMBL" id="BMMF01000003">
    <property type="protein sequence ID" value="GGK26823.1"/>
    <property type="molecule type" value="Genomic_DNA"/>
</dbReference>
<gene>
    <name evidence="3" type="ORF">GCM10011322_11620</name>
</gene>
<evidence type="ECO:0000259" key="2">
    <source>
        <dbReference type="PROSITE" id="PS51704"/>
    </source>
</evidence>
<dbReference type="AlphaFoldDB" id="A0A917Q5N3"/>
<reference evidence="3 4" key="1">
    <citation type="journal article" date="2014" name="Int. J. Syst. Evol. Microbiol.">
        <title>Complete genome sequence of Corynebacterium casei LMG S-19264T (=DSM 44701T), isolated from a smear-ripened cheese.</title>
        <authorList>
            <consortium name="US DOE Joint Genome Institute (JGI-PGF)"/>
            <person name="Walter F."/>
            <person name="Albersmeier A."/>
            <person name="Kalinowski J."/>
            <person name="Ruckert C."/>
        </authorList>
    </citation>
    <scope>NUCLEOTIDE SEQUENCE [LARGE SCALE GENOMIC DNA]</scope>
    <source>
        <strain evidence="3 4">CGMCC 1.9161</strain>
    </source>
</reference>
<name>A0A917Q5N3_9HYPH</name>
<evidence type="ECO:0000256" key="1">
    <source>
        <dbReference type="SAM" id="SignalP"/>
    </source>
</evidence>
<sequence>MRLLVLLAAAVLATAPALAFDLQGHRGARGLAPENTLAAIDQALAIGVDTLELDLVVTADDVLVVHHDLTLNGDIARGPDGAWVTGEVPLRSLTLDVVKTFDVGRLRAGSEYALRFADQITRDGARIPTLDEVFARVAALGADHVRFNLETKISPSHPAHTPAPDAFAALLAEAIRAHGLVERVSVQSFDWRTLDAMAEIAPEIVRVCLTAQGRFDTVRAGEAGASPWLGGRDVDDADGSAPALAAQAGCAVWSPHHGDVDADRLAEAKGLGLAVVPWTVNEIADMRRLVDLGVDGLITDYPNRLRALLVERGIETAPQVRLPTR</sequence>
<feature type="signal peptide" evidence="1">
    <location>
        <begin position="1"/>
        <end position="19"/>
    </location>
</feature>
<dbReference type="InterPro" id="IPR030395">
    <property type="entry name" value="GP_PDE_dom"/>
</dbReference>
<dbReference type="PROSITE" id="PS51704">
    <property type="entry name" value="GP_PDE"/>
    <property type="match status" value="1"/>
</dbReference>
<dbReference type="Gene3D" id="3.20.20.190">
    <property type="entry name" value="Phosphatidylinositol (PI) phosphodiesterase"/>
    <property type="match status" value="1"/>
</dbReference>
<feature type="chain" id="PRO_5037892708" evidence="1">
    <location>
        <begin position="20"/>
        <end position="325"/>
    </location>
</feature>
<comment type="caution">
    <text evidence="3">The sequence shown here is derived from an EMBL/GenBank/DDBJ whole genome shotgun (WGS) entry which is preliminary data.</text>
</comment>
<keyword evidence="1" id="KW-0732">Signal</keyword>